<dbReference type="NCBIfam" id="TIGR03704">
    <property type="entry name" value="PrmC_rel_meth"/>
    <property type="match status" value="1"/>
</dbReference>
<evidence type="ECO:0000313" key="8">
    <source>
        <dbReference type="Proteomes" id="UP000547510"/>
    </source>
</evidence>
<comment type="caution">
    <text evidence="7">The sequence shown here is derived from an EMBL/GenBank/DDBJ whole genome shotgun (WGS) entry which is preliminary data.</text>
</comment>
<keyword evidence="8" id="KW-1185">Reference proteome</keyword>
<dbReference type="Pfam" id="PF05175">
    <property type="entry name" value="MTS"/>
    <property type="match status" value="1"/>
</dbReference>
<evidence type="ECO:0000256" key="4">
    <source>
        <dbReference type="ARBA" id="ARBA00022691"/>
    </source>
</evidence>
<dbReference type="Gene3D" id="3.40.50.150">
    <property type="entry name" value="Vaccinia Virus protein VP39"/>
    <property type="match status" value="1"/>
</dbReference>
<accession>A0A841CB34</accession>
<dbReference type="InterPro" id="IPR050320">
    <property type="entry name" value="N5-glutamine_MTase"/>
</dbReference>
<dbReference type="NCBIfam" id="TIGR00536">
    <property type="entry name" value="hemK_fam"/>
    <property type="match status" value="1"/>
</dbReference>
<evidence type="ECO:0000313" key="7">
    <source>
        <dbReference type="EMBL" id="MBB5953554.1"/>
    </source>
</evidence>
<dbReference type="SUPFAM" id="SSF53335">
    <property type="entry name" value="S-adenosyl-L-methionine-dependent methyltransferases"/>
    <property type="match status" value="1"/>
</dbReference>
<sequence>MFVDESSLSGVVARLRAAGCVFAEDEAALLVEAADTAAALAASVDRRVAGLPLEQVLGWAEFRGLRIAVEPGVFVPRTRTGFLVEQAVPLARAGAVVVDLCCGTGAVGAALAAVASVELYAADVDPAAVRCARRNLDPARVFEGDLYAALPAALKGRVDVLVANAPYVPTAAIGTMPPEARDHEPLVALDGGRDGLDVQRRVIAEAPAWLAPGGALLVETGERQAAGTVAAFGRAGFATTVARSDDVDATVVVGTTPR</sequence>
<proteinExistence type="predicted"/>
<evidence type="ECO:0000259" key="6">
    <source>
        <dbReference type="Pfam" id="PF05175"/>
    </source>
</evidence>
<keyword evidence="4" id="KW-0949">S-adenosyl-L-methionine</keyword>
<dbReference type="InterPro" id="IPR029063">
    <property type="entry name" value="SAM-dependent_MTases_sf"/>
</dbReference>
<protein>
    <recommendedName>
        <fullName evidence="1">peptide chain release factor N(5)-glutamine methyltransferase</fullName>
        <ecNumber evidence="1">2.1.1.297</ecNumber>
    </recommendedName>
</protein>
<dbReference type="Proteomes" id="UP000547510">
    <property type="component" value="Unassembled WGS sequence"/>
</dbReference>
<comment type="catalytic activity">
    <reaction evidence="5">
        <text>L-glutaminyl-[peptide chain release factor] + S-adenosyl-L-methionine = N(5)-methyl-L-glutaminyl-[peptide chain release factor] + S-adenosyl-L-homocysteine + H(+)</text>
        <dbReference type="Rhea" id="RHEA:42896"/>
        <dbReference type="Rhea" id="RHEA-COMP:10271"/>
        <dbReference type="Rhea" id="RHEA-COMP:10272"/>
        <dbReference type="ChEBI" id="CHEBI:15378"/>
        <dbReference type="ChEBI" id="CHEBI:30011"/>
        <dbReference type="ChEBI" id="CHEBI:57856"/>
        <dbReference type="ChEBI" id="CHEBI:59789"/>
        <dbReference type="ChEBI" id="CHEBI:61891"/>
        <dbReference type="EC" id="2.1.1.297"/>
    </reaction>
</comment>
<dbReference type="PANTHER" id="PTHR18895:SF74">
    <property type="entry name" value="MTRF1L RELEASE FACTOR GLUTAMINE METHYLTRANSFERASE"/>
    <property type="match status" value="1"/>
</dbReference>
<evidence type="ECO:0000256" key="5">
    <source>
        <dbReference type="ARBA" id="ARBA00048391"/>
    </source>
</evidence>
<dbReference type="AlphaFoldDB" id="A0A841CB34"/>
<reference evidence="7 8" key="1">
    <citation type="submission" date="2020-08" db="EMBL/GenBank/DDBJ databases">
        <title>Genomic Encyclopedia of Type Strains, Phase III (KMG-III): the genomes of soil and plant-associated and newly described type strains.</title>
        <authorList>
            <person name="Whitman W."/>
        </authorList>
    </citation>
    <scope>NUCLEOTIDE SEQUENCE [LARGE SCALE GENOMIC DNA]</scope>
    <source>
        <strain evidence="7 8">CECT 8640</strain>
    </source>
</reference>
<dbReference type="EC" id="2.1.1.297" evidence="1"/>
<dbReference type="GO" id="GO:0032259">
    <property type="term" value="P:methylation"/>
    <property type="evidence" value="ECO:0007669"/>
    <property type="project" value="UniProtKB-KW"/>
</dbReference>
<dbReference type="RefSeq" id="WP_184687201.1">
    <property type="nucleotide sequence ID" value="NZ_JACHJN010000001.1"/>
</dbReference>
<dbReference type="InterPro" id="IPR007848">
    <property type="entry name" value="Small_mtfrase_dom"/>
</dbReference>
<feature type="domain" description="Methyltransferase small" evidence="6">
    <location>
        <begin position="80"/>
        <end position="168"/>
    </location>
</feature>
<gene>
    <name evidence="7" type="ORF">FHS29_000124</name>
</gene>
<name>A0A841CB34_9PSEU</name>
<keyword evidence="2 7" id="KW-0489">Methyltransferase</keyword>
<dbReference type="PANTHER" id="PTHR18895">
    <property type="entry name" value="HEMK METHYLTRANSFERASE"/>
    <property type="match status" value="1"/>
</dbReference>
<evidence type="ECO:0000256" key="1">
    <source>
        <dbReference type="ARBA" id="ARBA00012771"/>
    </source>
</evidence>
<keyword evidence="3 7" id="KW-0808">Transferase</keyword>
<dbReference type="GO" id="GO:0102559">
    <property type="term" value="F:peptide chain release factor N(5)-glutamine methyltransferase activity"/>
    <property type="evidence" value="ECO:0007669"/>
    <property type="project" value="UniProtKB-EC"/>
</dbReference>
<dbReference type="InterPro" id="IPR004556">
    <property type="entry name" value="HemK-like"/>
</dbReference>
<dbReference type="InterPro" id="IPR022446">
    <property type="entry name" value="MeTrfrase_put"/>
</dbReference>
<evidence type="ECO:0000256" key="3">
    <source>
        <dbReference type="ARBA" id="ARBA00022679"/>
    </source>
</evidence>
<organism evidence="7 8">
    <name type="scientific">Saccharothrix tamanrassetensis</name>
    <dbReference type="NCBI Taxonomy" id="1051531"/>
    <lineage>
        <taxon>Bacteria</taxon>
        <taxon>Bacillati</taxon>
        <taxon>Actinomycetota</taxon>
        <taxon>Actinomycetes</taxon>
        <taxon>Pseudonocardiales</taxon>
        <taxon>Pseudonocardiaceae</taxon>
        <taxon>Saccharothrix</taxon>
    </lineage>
</organism>
<evidence type="ECO:0000256" key="2">
    <source>
        <dbReference type="ARBA" id="ARBA00022603"/>
    </source>
</evidence>
<dbReference type="EMBL" id="JACHJN010000001">
    <property type="protein sequence ID" value="MBB5953554.1"/>
    <property type="molecule type" value="Genomic_DNA"/>
</dbReference>